<accession>A0A0N0BHG7</accession>
<evidence type="ECO:0000313" key="1">
    <source>
        <dbReference type="EMBL" id="KOX76234.1"/>
    </source>
</evidence>
<gene>
    <name evidence="1" type="ORF">WN51_11563</name>
</gene>
<sequence>MYQDLTSSLWLVLTSSELIYGERELIGATKLVTCLRSNPERLPSLERFELFHCFTCKGVVN</sequence>
<reference evidence="1 2" key="1">
    <citation type="submission" date="2015-07" db="EMBL/GenBank/DDBJ databases">
        <title>The genome of Melipona quadrifasciata.</title>
        <authorList>
            <person name="Pan H."/>
            <person name="Kapheim K."/>
        </authorList>
    </citation>
    <scope>NUCLEOTIDE SEQUENCE [LARGE SCALE GENOMIC DNA]</scope>
    <source>
        <strain evidence="1">0111107301</strain>
        <tissue evidence="1">Whole body</tissue>
    </source>
</reference>
<name>A0A0N0BHG7_9HYME</name>
<keyword evidence="2" id="KW-1185">Reference proteome</keyword>
<dbReference type="AlphaFoldDB" id="A0A0N0BHG7"/>
<dbReference type="EMBL" id="KQ435750">
    <property type="protein sequence ID" value="KOX76234.1"/>
    <property type="molecule type" value="Genomic_DNA"/>
</dbReference>
<dbReference type="Proteomes" id="UP000053105">
    <property type="component" value="Unassembled WGS sequence"/>
</dbReference>
<organism evidence="1 2">
    <name type="scientific">Melipona quadrifasciata</name>
    <dbReference type="NCBI Taxonomy" id="166423"/>
    <lineage>
        <taxon>Eukaryota</taxon>
        <taxon>Metazoa</taxon>
        <taxon>Ecdysozoa</taxon>
        <taxon>Arthropoda</taxon>
        <taxon>Hexapoda</taxon>
        <taxon>Insecta</taxon>
        <taxon>Pterygota</taxon>
        <taxon>Neoptera</taxon>
        <taxon>Endopterygota</taxon>
        <taxon>Hymenoptera</taxon>
        <taxon>Apocrita</taxon>
        <taxon>Aculeata</taxon>
        <taxon>Apoidea</taxon>
        <taxon>Anthophila</taxon>
        <taxon>Apidae</taxon>
        <taxon>Melipona</taxon>
    </lineage>
</organism>
<proteinExistence type="predicted"/>
<protein>
    <submittedName>
        <fullName evidence="1">Uncharacterized protein</fullName>
    </submittedName>
</protein>
<evidence type="ECO:0000313" key="2">
    <source>
        <dbReference type="Proteomes" id="UP000053105"/>
    </source>
</evidence>